<dbReference type="SUPFAM" id="SSF51182">
    <property type="entry name" value="RmlC-like cupins"/>
    <property type="match status" value="1"/>
</dbReference>
<dbReference type="Pfam" id="PF17954">
    <property type="entry name" value="Pirin_C_2"/>
    <property type="match status" value="1"/>
</dbReference>
<evidence type="ECO:0000256" key="1">
    <source>
        <dbReference type="ARBA" id="ARBA00008416"/>
    </source>
</evidence>
<comment type="similarity">
    <text evidence="1 3">Belongs to the pirin family.</text>
</comment>
<keyword evidence="7" id="KW-1185">Reference proteome</keyword>
<dbReference type="PIRSF" id="PIRSF006232">
    <property type="entry name" value="Pirin"/>
    <property type="match status" value="1"/>
</dbReference>
<dbReference type="PANTHER" id="PTHR43212:SF3">
    <property type="entry name" value="QUERCETIN 2,3-DIOXYGENASE"/>
    <property type="match status" value="1"/>
</dbReference>
<accession>A0A5P9NLB2</accession>
<organism evidence="6 7">
    <name type="scientific">Halioglobus maricola</name>
    <dbReference type="NCBI Taxonomy" id="2601894"/>
    <lineage>
        <taxon>Bacteria</taxon>
        <taxon>Pseudomonadati</taxon>
        <taxon>Pseudomonadota</taxon>
        <taxon>Gammaproteobacteria</taxon>
        <taxon>Cellvibrionales</taxon>
        <taxon>Halieaceae</taxon>
        <taxon>Halioglobus</taxon>
    </lineage>
</organism>
<dbReference type="CDD" id="cd02910">
    <property type="entry name" value="cupin_Yhhw_N"/>
    <property type="match status" value="1"/>
</dbReference>
<dbReference type="GO" id="GO:0046872">
    <property type="term" value="F:metal ion binding"/>
    <property type="evidence" value="ECO:0007669"/>
    <property type="project" value="UniProtKB-KW"/>
</dbReference>
<reference evidence="6 7" key="1">
    <citation type="submission" date="2019-02" db="EMBL/GenBank/DDBJ databases">
        <authorList>
            <person name="Li S.-H."/>
        </authorList>
    </citation>
    <scope>NUCLEOTIDE SEQUENCE [LARGE SCALE GENOMIC DNA]</scope>
    <source>
        <strain evidence="6 7">IMCC14385</strain>
    </source>
</reference>
<feature type="binding site" evidence="2">
    <location>
        <position position="101"/>
    </location>
    <ligand>
        <name>Fe cation</name>
        <dbReference type="ChEBI" id="CHEBI:24875"/>
    </ligand>
</feature>
<name>A0A5P9NLB2_9GAMM</name>
<dbReference type="Pfam" id="PF02678">
    <property type="entry name" value="Pirin"/>
    <property type="match status" value="1"/>
</dbReference>
<dbReference type="RefSeq" id="WP_152662392.1">
    <property type="nucleotide sequence ID" value="NZ_CP036422.1"/>
</dbReference>
<dbReference type="PANTHER" id="PTHR43212">
    <property type="entry name" value="QUERCETIN 2,3-DIOXYGENASE"/>
    <property type="match status" value="1"/>
</dbReference>
<dbReference type="EMBL" id="CP036422">
    <property type="protein sequence ID" value="QFU76286.1"/>
    <property type="molecule type" value="Genomic_DNA"/>
</dbReference>
<dbReference type="Proteomes" id="UP000326287">
    <property type="component" value="Chromosome"/>
</dbReference>
<protein>
    <submittedName>
        <fullName evidence="6">Pirin family protein</fullName>
    </submittedName>
</protein>
<dbReference type="InterPro" id="IPR041602">
    <property type="entry name" value="Quercetinase_C"/>
</dbReference>
<feature type="binding site" evidence="2">
    <location>
        <position position="59"/>
    </location>
    <ligand>
        <name>Fe cation</name>
        <dbReference type="ChEBI" id="CHEBI:24875"/>
    </ligand>
</feature>
<sequence>MDYYRRAEERGAANHGWLKSHHTFSFAHYYDPAHMGFSELRVINDDWVAPGRGFDSHSHKNMEIITYVLEGTIEHRDSMGHVSLLKAGQIQRMSAGTGIVHSEYNASSDLPLRFLQMWIRPAQEGGEPGYETLTVGSSDGLNTLVTPNGADSTLSINQNVILYRLKLAPGQSQKLKRGAGTGYIHGVSGMAEVDGFSIADGDGAGFTESEQEVNVVAGATGFEALWFSLP</sequence>
<dbReference type="InterPro" id="IPR011051">
    <property type="entry name" value="RmlC_Cupin_sf"/>
</dbReference>
<dbReference type="OrthoDB" id="9780903at2"/>
<proteinExistence type="inferred from homology"/>
<dbReference type="Gene3D" id="2.60.120.10">
    <property type="entry name" value="Jelly Rolls"/>
    <property type="match status" value="2"/>
</dbReference>
<feature type="domain" description="Quercetin 2,3-dioxygenase C-terminal cupin" evidence="5">
    <location>
        <begin position="144"/>
        <end position="228"/>
    </location>
</feature>
<feature type="binding site" evidence="2">
    <location>
        <position position="103"/>
    </location>
    <ligand>
        <name>Fe cation</name>
        <dbReference type="ChEBI" id="CHEBI:24875"/>
    </ligand>
</feature>
<feature type="domain" description="Pirin N-terminal" evidence="4">
    <location>
        <begin position="12"/>
        <end position="119"/>
    </location>
</feature>
<evidence type="ECO:0000256" key="3">
    <source>
        <dbReference type="RuleBase" id="RU003457"/>
    </source>
</evidence>
<feature type="binding site" evidence="2">
    <location>
        <position position="57"/>
    </location>
    <ligand>
        <name>Fe cation</name>
        <dbReference type="ChEBI" id="CHEBI:24875"/>
    </ligand>
</feature>
<evidence type="ECO:0000313" key="7">
    <source>
        <dbReference type="Proteomes" id="UP000326287"/>
    </source>
</evidence>
<evidence type="ECO:0000259" key="5">
    <source>
        <dbReference type="Pfam" id="PF17954"/>
    </source>
</evidence>
<dbReference type="InterPro" id="IPR014710">
    <property type="entry name" value="RmlC-like_jellyroll"/>
</dbReference>
<evidence type="ECO:0000256" key="2">
    <source>
        <dbReference type="PIRSR" id="PIRSR006232-1"/>
    </source>
</evidence>
<dbReference type="AlphaFoldDB" id="A0A5P9NLB2"/>
<keyword evidence="2" id="KW-0479">Metal-binding</keyword>
<dbReference type="KEGG" id="halc:EY643_11785"/>
<gene>
    <name evidence="6" type="ORF">EY643_11785</name>
</gene>
<dbReference type="InterPro" id="IPR003829">
    <property type="entry name" value="Pirin_N_dom"/>
</dbReference>
<keyword evidence="2" id="KW-0408">Iron</keyword>
<evidence type="ECO:0000313" key="6">
    <source>
        <dbReference type="EMBL" id="QFU76286.1"/>
    </source>
</evidence>
<comment type="cofactor">
    <cofactor evidence="2">
        <name>Fe cation</name>
        <dbReference type="ChEBI" id="CHEBI:24875"/>
    </cofactor>
    <text evidence="2">Binds 1 Fe cation per subunit.</text>
</comment>
<dbReference type="InterPro" id="IPR012093">
    <property type="entry name" value="Pirin"/>
</dbReference>
<evidence type="ECO:0000259" key="4">
    <source>
        <dbReference type="Pfam" id="PF02678"/>
    </source>
</evidence>